<proteinExistence type="predicted"/>
<protein>
    <submittedName>
        <fullName evidence="1">Uncharacterized protein</fullName>
    </submittedName>
</protein>
<organism evidence="1 2">
    <name type="scientific">Portunus trituberculatus</name>
    <name type="common">Swimming crab</name>
    <name type="synonym">Neptunus trituberculatus</name>
    <dbReference type="NCBI Taxonomy" id="210409"/>
    <lineage>
        <taxon>Eukaryota</taxon>
        <taxon>Metazoa</taxon>
        <taxon>Ecdysozoa</taxon>
        <taxon>Arthropoda</taxon>
        <taxon>Crustacea</taxon>
        <taxon>Multicrustacea</taxon>
        <taxon>Malacostraca</taxon>
        <taxon>Eumalacostraca</taxon>
        <taxon>Eucarida</taxon>
        <taxon>Decapoda</taxon>
        <taxon>Pleocyemata</taxon>
        <taxon>Brachyura</taxon>
        <taxon>Eubrachyura</taxon>
        <taxon>Portunoidea</taxon>
        <taxon>Portunidae</taxon>
        <taxon>Portuninae</taxon>
        <taxon>Portunus</taxon>
    </lineage>
</organism>
<gene>
    <name evidence="1" type="ORF">E2C01_019688</name>
</gene>
<accession>A0A5B7DZ56</accession>
<dbReference type="AlphaFoldDB" id="A0A5B7DZ56"/>
<reference evidence="1 2" key="1">
    <citation type="submission" date="2019-05" db="EMBL/GenBank/DDBJ databases">
        <title>Another draft genome of Portunus trituberculatus and its Hox gene families provides insights of decapod evolution.</title>
        <authorList>
            <person name="Jeong J.-H."/>
            <person name="Song I."/>
            <person name="Kim S."/>
            <person name="Choi T."/>
            <person name="Kim D."/>
            <person name="Ryu S."/>
            <person name="Kim W."/>
        </authorList>
    </citation>
    <scope>NUCLEOTIDE SEQUENCE [LARGE SCALE GENOMIC DNA]</scope>
    <source>
        <tissue evidence="1">Muscle</tissue>
    </source>
</reference>
<sequence length="88" mass="9431">MEISSTGASSLVFEVSTHTSLLVTGTSFCCTLTTPTFPGKPTHGRTFFLLFPPKNDTSFAYFLALDASYKGTPASSSRQQIEEACLSP</sequence>
<dbReference type="Proteomes" id="UP000324222">
    <property type="component" value="Unassembled WGS sequence"/>
</dbReference>
<comment type="caution">
    <text evidence="1">The sequence shown here is derived from an EMBL/GenBank/DDBJ whole genome shotgun (WGS) entry which is preliminary data.</text>
</comment>
<evidence type="ECO:0000313" key="2">
    <source>
        <dbReference type="Proteomes" id="UP000324222"/>
    </source>
</evidence>
<name>A0A5B7DZ56_PORTR</name>
<evidence type="ECO:0000313" key="1">
    <source>
        <dbReference type="EMBL" id="MPC26545.1"/>
    </source>
</evidence>
<keyword evidence="2" id="KW-1185">Reference proteome</keyword>
<dbReference type="EMBL" id="VSRR010001614">
    <property type="protein sequence ID" value="MPC26545.1"/>
    <property type="molecule type" value="Genomic_DNA"/>
</dbReference>